<evidence type="ECO:0000259" key="1">
    <source>
        <dbReference type="Pfam" id="PF17194"/>
    </source>
</evidence>
<protein>
    <submittedName>
        <fullName evidence="2">Type IV toxin-antitoxin system AbiEi family antitoxin domain-containing protein</fullName>
    </submittedName>
</protein>
<keyword evidence="3" id="KW-1185">Reference proteome</keyword>
<dbReference type="Pfam" id="PF11459">
    <property type="entry name" value="AbiEi_3"/>
    <property type="match status" value="1"/>
</dbReference>
<dbReference type="RefSeq" id="WP_354695480.1">
    <property type="nucleotide sequence ID" value="NZ_JAZHOG010000006.1"/>
</dbReference>
<dbReference type="EMBL" id="JAZHOG010000006">
    <property type="protein sequence ID" value="MEJ8567949.1"/>
    <property type="molecule type" value="Genomic_DNA"/>
</dbReference>
<accession>A0AAW9RG47</accession>
<evidence type="ECO:0000313" key="2">
    <source>
        <dbReference type="EMBL" id="MEJ8567949.1"/>
    </source>
</evidence>
<organism evidence="2 3">
    <name type="scientific">Elongatibacter sediminis</name>
    <dbReference type="NCBI Taxonomy" id="3119006"/>
    <lineage>
        <taxon>Bacteria</taxon>
        <taxon>Pseudomonadati</taxon>
        <taxon>Pseudomonadota</taxon>
        <taxon>Gammaproteobacteria</taxon>
        <taxon>Chromatiales</taxon>
        <taxon>Wenzhouxiangellaceae</taxon>
        <taxon>Elongatibacter</taxon>
    </lineage>
</organism>
<reference evidence="2 3" key="1">
    <citation type="submission" date="2024-02" db="EMBL/GenBank/DDBJ databases">
        <title>A novel Wenzhouxiangellaceae bacterium, isolated from coastal sediments.</title>
        <authorList>
            <person name="Du Z.-J."/>
            <person name="Ye Y.-Q."/>
            <person name="Zhang X.-Y."/>
        </authorList>
    </citation>
    <scope>NUCLEOTIDE SEQUENCE [LARGE SCALE GENOMIC DNA]</scope>
    <source>
        <strain evidence="2 3">CH-27</strain>
    </source>
</reference>
<dbReference type="AlphaFoldDB" id="A0AAW9RG47"/>
<dbReference type="InterPro" id="IPR021561">
    <property type="entry name" value="AbiEi_3"/>
</dbReference>
<name>A0AAW9RG47_9GAMM</name>
<dbReference type="Proteomes" id="UP001359886">
    <property type="component" value="Unassembled WGS sequence"/>
</dbReference>
<gene>
    <name evidence="2" type="ORF">V3330_09965</name>
</gene>
<proteinExistence type="predicted"/>
<comment type="caution">
    <text evidence="2">The sequence shown here is derived from an EMBL/GenBank/DDBJ whole genome shotgun (WGS) entry which is preliminary data.</text>
</comment>
<evidence type="ECO:0000313" key="3">
    <source>
        <dbReference type="Proteomes" id="UP001359886"/>
    </source>
</evidence>
<feature type="domain" description="Transcriptional regulator AbiEi antitoxin N-terminal" evidence="1">
    <location>
        <begin position="1"/>
        <end position="93"/>
    </location>
</feature>
<sequence>MATKINQLLRKWPPGTVAVQSWLDEQGVDRRLSHQYAKAGWLERIGHGAYIRMGDTVTWRGAVFALQKKSVRSAIRPGGATALSLQGFGHHLPLGKETLWLWAEPRSQLPSWFRHHDWGVVVRFRAARLFAHPVADQASQKRDNFIIEVSSLERAAFEVAYEVDDTLSFLWAAEQLQSLVSLRPELMQTYFEACVSIKVKRLLLYLGSHYGLQWFERLNLSRIDLGRGKRQLVKGGRFDPRFEITVPRDLTDD</sequence>
<dbReference type="Pfam" id="PF17194">
    <property type="entry name" value="AbiEi_3_N"/>
    <property type="match status" value="1"/>
</dbReference>
<dbReference type="InterPro" id="IPR033455">
    <property type="entry name" value="AbiEi_3_N"/>
</dbReference>